<dbReference type="InParanoid" id="A0A672GYT6"/>
<evidence type="ECO:0000313" key="2">
    <source>
        <dbReference type="Ensembl" id="ENSSFAP00005022190.1"/>
    </source>
</evidence>
<dbReference type="PANTHER" id="PTHR16442">
    <property type="entry name" value="RING FINGER PROTEIN 17"/>
    <property type="match status" value="1"/>
</dbReference>
<dbReference type="SUPFAM" id="SSF63748">
    <property type="entry name" value="Tudor/PWWP/MBT"/>
    <property type="match status" value="2"/>
</dbReference>
<dbReference type="InterPro" id="IPR002999">
    <property type="entry name" value="Tudor"/>
</dbReference>
<dbReference type="Pfam" id="PF00567">
    <property type="entry name" value="TUDOR"/>
    <property type="match status" value="1"/>
</dbReference>
<dbReference type="Gene3D" id="2.30.30.140">
    <property type="match status" value="2"/>
</dbReference>
<dbReference type="PROSITE" id="PS50304">
    <property type="entry name" value="TUDOR"/>
    <property type="match status" value="1"/>
</dbReference>
<dbReference type="PANTHER" id="PTHR16442:SF1">
    <property type="entry name" value="RING FINGER PROTEIN 17"/>
    <property type="match status" value="1"/>
</dbReference>
<protein>
    <recommendedName>
        <fullName evidence="1">Tudor domain-containing protein</fullName>
    </recommendedName>
</protein>
<reference evidence="2" key="2">
    <citation type="submission" date="2025-08" db="UniProtKB">
        <authorList>
            <consortium name="Ensembl"/>
        </authorList>
    </citation>
    <scope>IDENTIFICATION</scope>
</reference>
<dbReference type="OMA" id="APFSIPC"/>
<feature type="domain" description="Tudor" evidence="1">
    <location>
        <begin position="221"/>
        <end position="278"/>
    </location>
</feature>
<organism evidence="2 3">
    <name type="scientific">Salarias fasciatus</name>
    <name type="common">Jewelled blenny</name>
    <name type="synonym">Blennius fasciatus</name>
    <dbReference type="NCBI Taxonomy" id="181472"/>
    <lineage>
        <taxon>Eukaryota</taxon>
        <taxon>Metazoa</taxon>
        <taxon>Chordata</taxon>
        <taxon>Craniata</taxon>
        <taxon>Vertebrata</taxon>
        <taxon>Euteleostomi</taxon>
        <taxon>Actinopterygii</taxon>
        <taxon>Neopterygii</taxon>
        <taxon>Teleostei</taxon>
        <taxon>Neoteleostei</taxon>
        <taxon>Acanthomorphata</taxon>
        <taxon>Ovalentaria</taxon>
        <taxon>Blenniimorphae</taxon>
        <taxon>Blenniiformes</taxon>
        <taxon>Blennioidei</taxon>
        <taxon>Blenniidae</taxon>
        <taxon>Salariinae</taxon>
        <taxon>Salarias</taxon>
    </lineage>
</organism>
<evidence type="ECO:0000313" key="3">
    <source>
        <dbReference type="Proteomes" id="UP000472267"/>
    </source>
</evidence>
<sequence>VIIECELSEPQDVAWKTDMYCAALINGVWERGFFIMIYIFLFSMVLDCLSSVALSELRPLPPSLTGSLALECSLDDIRPAGGRSTWTDTACDLFSCYATTVFVLLTIKVTDERPMSVTLFGSNKVGQLINISDFLTKEGLALRKRTPRSARVSSLGAETSSYDPPALPRLSVLQMSVSAIGDDGLIYIRPVVRFVSEFELEQLKERIQQSMKTLPRQKHYTWKSVLGCAVIGPDMLWYRGKLLEVLGGHVTVQYVDYGLVENIPVVHVYPVLLCEDVPQLCLPCQLLGSIGDFLDCHGLGPVGETSKWIFPCMPAHTLTAPPCLQGLLEAEEPMLGPFIEPKLPEKELFKIRVKHLQTPNEEVISVFIMQVFVWPVEETTDVDVDGETLDEALTRVNAGIDSLPCLTNFPFGGPCLAEYSDGKYYRARLMKITSVEPVSVLVQHLSTALWLWSSRLRQMPADLMRFPSRALKVRVGGFKAPHVNVEDEVLPYSPEWSVKAAMDMIELLHDNITATVVAREPRLTVLLFNKDGEPIHLPLVHSGLAELE</sequence>
<name>A0A672GYT6_SALFA</name>
<accession>A0A672GYT6</accession>
<dbReference type="AlphaFoldDB" id="A0A672GYT6"/>
<reference evidence="2" key="1">
    <citation type="submission" date="2019-06" db="EMBL/GenBank/DDBJ databases">
        <authorList>
            <consortium name="Wellcome Sanger Institute Data Sharing"/>
        </authorList>
    </citation>
    <scope>NUCLEOTIDE SEQUENCE [LARGE SCALE GENOMIC DNA]</scope>
</reference>
<reference evidence="2" key="3">
    <citation type="submission" date="2025-09" db="UniProtKB">
        <authorList>
            <consortium name="Ensembl"/>
        </authorList>
    </citation>
    <scope>IDENTIFICATION</scope>
</reference>
<proteinExistence type="predicted"/>
<dbReference type="Ensembl" id="ENSSFAT00005023117.1">
    <property type="protein sequence ID" value="ENSSFAP00005022190.1"/>
    <property type="gene ID" value="ENSSFAG00005011539.1"/>
</dbReference>
<dbReference type="InterPro" id="IPR035437">
    <property type="entry name" value="SNase_OB-fold_sf"/>
</dbReference>
<dbReference type="Proteomes" id="UP000472267">
    <property type="component" value="Chromosome 16"/>
</dbReference>
<dbReference type="Gene3D" id="2.40.50.90">
    <property type="match status" value="1"/>
</dbReference>
<evidence type="ECO:0000259" key="1">
    <source>
        <dbReference type="PROSITE" id="PS50304"/>
    </source>
</evidence>
<dbReference type="SMART" id="SM00333">
    <property type="entry name" value="TUDOR"/>
    <property type="match status" value="2"/>
</dbReference>
<keyword evidence="3" id="KW-1185">Reference proteome</keyword>